<dbReference type="OrthoDB" id="10059102at2759"/>
<dbReference type="GO" id="GO:0004252">
    <property type="term" value="F:serine-type endopeptidase activity"/>
    <property type="evidence" value="ECO:0007669"/>
    <property type="project" value="InterPro"/>
</dbReference>
<gene>
    <name evidence="3" type="primary">Mct1a_1</name>
    <name evidence="3" type="ORF">TURVEL_R10034</name>
</gene>
<accession>A0A7L3L3N3</accession>
<comment type="caution">
    <text evidence="3">The sequence shown here is derived from an EMBL/GenBank/DDBJ whole genome shotgun (WGS) entry which is preliminary data.</text>
</comment>
<keyword evidence="4" id="KW-1185">Reference proteome</keyword>
<keyword evidence="3" id="KW-0378">Hydrolase</keyword>
<dbReference type="PANTHER" id="PTHR24271:SF90">
    <property type="entry name" value="PEPTIDASE S1 DOMAIN-CONTAINING PROTEIN"/>
    <property type="match status" value="1"/>
</dbReference>
<keyword evidence="1" id="KW-1015">Disulfide bond</keyword>
<dbReference type="AlphaFoldDB" id="A0A7L3L3N3"/>
<name>A0A7L3L3N3_9CHAR</name>
<protein>
    <submittedName>
        <fullName evidence="3">MCT1A protease</fullName>
    </submittedName>
</protein>
<feature type="non-terminal residue" evidence="3">
    <location>
        <position position="216"/>
    </location>
</feature>
<organism evidence="3 4">
    <name type="scientific">Turnix velox</name>
    <name type="common">Little buttonquail</name>
    <dbReference type="NCBI Taxonomy" id="2529409"/>
    <lineage>
        <taxon>Eukaryota</taxon>
        <taxon>Metazoa</taxon>
        <taxon>Chordata</taxon>
        <taxon>Craniata</taxon>
        <taxon>Vertebrata</taxon>
        <taxon>Euteleostomi</taxon>
        <taxon>Archelosauria</taxon>
        <taxon>Archosauria</taxon>
        <taxon>Dinosauria</taxon>
        <taxon>Saurischia</taxon>
        <taxon>Theropoda</taxon>
        <taxon>Coelurosauria</taxon>
        <taxon>Aves</taxon>
        <taxon>Neognathae</taxon>
        <taxon>Neoaves</taxon>
        <taxon>Charadriiformes</taxon>
        <taxon>Turnicidae</taxon>
        <taxon>Turnix</taxon>
    </lineage>
</organism>
<feature type="domain" description="Peptidase S1" evidence="2">
    <location>
        <begin position="1"/>
        <end position="216"/>
    </location>
</feature>
<dbReference type="InterPro" id="IPR001254">
    <property type="entry name" value="Trypsin_dom"/>
</dbReference>
<evidence type="ECO:0000259" key="2">
    <source>
        <dbReference type="PROSITE" id="PS50240"/>
    </source>
</evidence>
<dbReference type="InterPro" id="IPR043504">
    <property type="entry name" value="Peptidase_S1_PA_chymotrypsin"/>
</dbReference>
<dbReference type="EMBL" id="VZTY01004286">
    <property type="protein sequence ID" value="NXU48626.1"/>
    <property type="molecule type" value="Genomic_DNA"/>
</dbReference>
<dbReference type="PROSITE" id="PS50240">
    <property type="entry name" value="TRYPSIN_DOM"/>
    <property type="match status" value="1"/>
</dbReference>
<dbReference type="Proteomes" id="UP000582182">
    <property type="component" value="Unassembled WGS sequence"/>
</dbReference>
<reference evidence="3 4" key="1">
    <citation type="submission" date="2019-09" db="EMBL/GenBank/DDBJ databases">
        <title>Bird 10,000 Genomes (B10K) Project - Family phase.</title>
        <authorList>
            <person name="Zhang G."/>
        </authorList>
    </citation>
    <scope>NUCLEOTIDE SEQUENCE [LARGE SCALE GENOMIC DNA]</scope>
    <source>
        <strain evidence="3">B10K-DU-029-46</strain>
    </source>
</reference>
<evidence type="ECO:0000256" key="1">
    <source>
        <dbReference type="ARBA" id="ARBA00023157"/>
    </source>
</evidence>
<evidence type="ECO:0000313" key="4">
    <source>
        <dbReference type="Proteomes" id="UP000582182"/>
    </source>
</evidence>
<dbReference type="PRINTS" id="PR00722">
    <property type="entry name" value="CHYMOTRYPSIN"/>
</dbReference>
<dbReference type="PANTHER" id="PTHR24271">
    <property type="entry name" value="KALLIKREIN-RELATED"/>
    <property type="match status" value="1"/>
</dbReference>
<evidence type="ECO:0000313" key="3">
    <source>
        <dbReference type="EMBL" id="NXU48626.1"/>
    </source>
</evidence>
<dbReference type="Pfam" id="PF00089">
    <property type="entry name" value="Trypsin"/>
    <property type="match status" value="1"/>
</dbReference>
<feature type="non-terminal residue" evidence="3">
    <location>
        <position position="1"/>
    </location>
</feature>
<proteinExistence type="predicted"/>
<dbReference type="SMART" id="SM00020">
    <property type="entry name" value="Tryp_SPc"/>
    <property type="match status" value="1"/>
</dbReference>
<dbReference type="SUPFAM" id="SSF50494">
    <property type="entry name" value="Trypsin-like serine proteases"/>
    <property type="match status" value="1"/>
</dbReference>
<dbReference type="InterPro" id="IPR018114">
    <property type="entry name" value="TRYPSIN_HIS"/>
</dbReference>
<dbReference type="FunFam" id="2.40.10.10:FF:000005">
    <property type="entry name" value="Serine protease 37"/>
    <property type="match status" value="1"/>
</dbReference>
<dbReference type="InterPro" id="IPR009003">
    <property type="entry name" value="Peptidase_S1_PA"/>
</dbReference>
<dbReference type="PROSITE" id="PS00134">
    <property type="entry name" value="TRYPSIN_HIS"/>
    <property type="match status" value="1"/>
</dbReference>
<sequence length="216" mass="24863">YVAYLQGRNNHSCGGFLVAPNWVMTAAHCYKYSPLTVYLGSHMAQKKQQSWQTFEVKDYHCHPHFKDRKYENDILLLKLKGNATNNRYFSFVRNSPGAKCCIAGWEQKGAQPRYHEETVTIMKSRECLNDAPAVPENVICGHTGSAWKPEEVICSRLMFLFLFFLSLLSFLSQSNAGEPLICNKKACGIFSHRQNHWPGFYTEIAPYLPWIDNIMR</sequence>
<dbReference type="Gene3D" id="2.40.10.10">
    <property type="entry name" value="Trypsin-like serine proteases"/>
    <property type="match status" value="2"/>
</dbReference>
<keyword evidence="3" id="KW-0645">Protease</keyword>
<dbReference type="GO" id="GO:0006508">
    <property type="term" value="P:proteolysis"/>
    <property type="evidence" value="ECO:0007669"/>
    <property type="project" value="UniProtKB-KW"/>
</dbReference>
<dbReference type="InterPro" id="IPR001314">
    <property type="entry name" value="Peptidase_S1A"/>
</dbReference>